<proteinExistence type="predicted"/>
<dbReference type="EMBL" id="CM000786">
    <property type="protein sequence ID" value="AQK42391.1"/>
    <property type="molecule type" value="Genomic_DNA"/>
</dbReference>
<evidence type="ECO:0000313" key="1">
    <source>
        <dbReference type="EMBL" id="AQK42391.1"/>
    </source>
</evidence>
<gene>
    <name evidence="1" type="ORF">ZEAMMB73_Zm00001d024941</name>
</gene>
<protein>
    <submittedName>
        <fullName evidence="1">ELMO domain-containing protein 2, mRNA</fullName>
    </submittedName>
</protein>
<reference evidence="1" key="1">
    <citation type="submission" date="2015-12" db="EMBL/GenBank/DDBJ databases">
        <title>Update maize B73 reference genome by single molecule sequencing technologies.</title>
        <authorList>
            <consortium name="Maize Genome Sequencing Project"/>
            <person name="Ware D."/>
        </authorList>
    </citation>
    <scope>NUCLEOTIDE SEQUENCE</scope>
    <source>
        <tissue evidence="1">Seedling</tissue>
    </source>
</reference>
<dbReference type="InterPro" id="IPR006816">
    <property type="entry name" value="ELMO_dom"/>
</dbReference>
<dbReference type="InterPro" id="IPR050868">
    <property type="entry name" value="ELMO_domain-containing"/>
</dbReference>
<organism evidence="1">
    <name type="scientific">Zea mays</name>
    <name type="common">Maize</name>
    <dbReference type="NCBI Taxonomy" id="4577"/>
    <lineage>
        <taxon>Eukaryota</taxon>
        <taxon>Viridiplantae</taxon>
        <taxon>Streptophyta</taxon>
        <taxon>Embryophyta</taxon>
        <taxon>Tracheophyta</taxon>
        <taxon>Spermatophyta</taxon>
        <taxon>Magnoliopsida</taxon>
        <taxon>Liliopsida</taxon>
        <taxon>Poales</taxon>
        <taxon>Poaceae</taxon>
        <taxon>PACMAD clade</taxon>
        <taxon>Panicoideae</taxon>
        <taxon>Andropogonodae</taxon>
        <taxon>Andropogoneae</taxon>
        <taxon>Tripsacinae</taxon>
        <taxon>Zea</taxon>
    </lineage>
</organism>
<sequence length="92" mass="10574">MGWQGVNPATDFRGCGFVSLENLLFFARTYPASFKRLMLKQQGMRTTWEYPFAVAGVNISYMLIQLLELNSGHIASIVSGFVFFLKMWNLWI</sequence>
<dbReference type="PANTHER" id="PTHR12771:SF3">
    <property type="entry name" value="ELMO_CED-12 FAMILY PROTEIN"/>
    <property type="match status" value="1"/>
</dbReference>
<dbReference type="PANTHER" id="PTHR12771">
    <property type="entry name" value="ENGULFMENT AND CELL MOTILITY"/>
    <property type="match status" value="1"/>
</dbReference>
<dbReference type="Pfam" id="PF04727">
    <property type="entry name" value="ELMO_CED12"/>
    <property type="match status" value="1"/>
</dbReference>
<dbReference type="PROSITE" id="PS51335">
    <property type="entry name" value="ELMO"/>
    <property type="match status" value="1"/>
</dbReference>
<dbReference type="ExpressionAtlas" id="A0A1D6J2Y6">
    <property type="expression patterns" value="baseline"/>
</dbReference>
<dbReference type="AlphaFoldDB" id="A0A1D6J2Y6"/>
<name>A0A1D6J2Y6_MAIZE</name>
<accession>A0A1D6J2Y6</accession>